<dbReference type="SUPFAM" id="SSF53756">
    <property type="entry name" value="UDP-Glycosyltransferase/glycogen phosphorylase"/>
    <property type="match status" value="1"/>
</dbReference>
<dbReference type="SMART" id="SM00028">
    <property type="entry name" value="TPR"/>
    <property type="match status" value="3"/>
</dbReference>
<dbReference type="CDD" id="cd03809">
    <property type="entry name" value="GT4_MtfB-like"/>
    <property type="match status" value="1"/>
</dbReference>
<accession>A0ABY7TXN7</accession>
<keyword evidence="2" id="KW-0802">TPR repeat</keyword>
<dbReference type="PROSITE" id="PS50005">
    <property type="entry name" value="TPR"/>
    <property type="match status" value="1"/>
</dbReference>
<keyword evidence="5" id="KW-1185">Reference proteome</keyword>
<dbReference type="RefSeq" id="WP_273617744.1">
    <property type="nucleotide sequence ID" value="NZ_CP117417.1"/>
</dbReference>
<feature type="domain" description="Glycosyl transferase family 1" evidence="3">
    <location>
        <begin position="388"/>
        <end position="543"/>
    </location>
</feature>
<dbReference type="InterPro" id="IPR011990">
    <property type="entry name" value="TPR-like_helical_dom_sf"/>
</dbReference>
<dbReference type="PANTHER" id="PTHR46401">
    <property type="entry name" value="GLYCOSYLTRANSFERASE WBBK-RELATED"/>
    <property type="match status" value="1"/>
</dbReference>
<dbReference type="Gene3D" id="1.25.40.10">
    <property type="entry name" value="Tetratricopeptide repeat domain"/>
    <property type="match status" value="1"/>
</dbReference>
<dbReference type="Pfam" id="PF00534">
    <property type="entry name" value="Glycos_transf_1"/>
    <property type="match status" value="1"/>
</dbReference>
<name>A0ABY7TXN7_9SPHN</name>
<protein>
    <submittedName>
        <fullName evidence="4">Glycosyltransferase</fullName>
        <ecNumber evidence="4">2.4.-.-</ecNumber>
    </submittedName>
</protein>
<dbReference type="InterPro" id="IPR001296">
    <property type="entry name" value="Glyco_trans_1"/>
</dbReference>
<evidence type="ECO:0000313" key="4">
    <source>
        <dbReference type="EMBL" id="WCT77367.1"/>
    </source>
</evidence>
<dbReference type="SUPFAM" id="SSF48452">
    <property type="entry name" value="TPR-like"/>
    <property type="match status" value="1"/>
</dbReference>
<dbReference type="EC" id="2.4.-.-" evidence="4"/>
<evidence type="ECO:0000259" key="3">
    <source>
        <dbReference type="Pfam" id="PF00534"/>
    </source>
</evidence>
<dbReference type="PANTHER" id="PTHR46401:SF2">
    <property type="entry name" value="GLYCOSYLTRANSFERASE WBBK-RELATED"/>
    <property type="match status" value="1"/>
</dbReference>
<evidence type="ECO:0000256" key="1">
    <source>
        <dbReference type="ARBA" id="ARBA00022679"/>
    </source>
</evidence>
<dbReference type="Gene3D" id="3.40.50.2000">
    <property type="entry name" value="Glycogen Phosphorylase B"/>
    <property type="match status" value="1"/>
</dbReference>
<dbReference type="EMBL" id="CP117417">
    <property type="protein sequence ID" value="WCT77367.1"/>
    <property type="molecule type" value="Genomic_DNA"/>
</dbReference>
<feature type="repeat" description="TPR" evidence="2">
    <location>
        <begin position="19"/>
        <end position="52"/>
    </location>
</feature>
<evidence type="ECO:0000313" key="5">
    <source>
        <dbReference type="Proteomes" id="UP001218231"/>
    </source>
</evidence>
<dbReference type="InterPro" id="IPR019734">
    <property type="entry name" value="TPR_rpt"/>
</dbReference>
<reference evidence="4 5" key="1">
    <citation type="submission" date="2023-02" db="EMBL/GenBank/DDBJ databases">
        <title>Genome sequence of Novosphingobium humi KACC 19094.</title>
        <authorList>
            <person name="Kim S."/>
            <person name="Heo J."/>
            <person name="Kwon S.-W."/>
        </authorList>
    </citation>
    <scope>NUCLEOTIDE SEQUENCE [LARGE SCALE GENOMIC DNA]</scope>
    <source>
        <strain evidence="4 5">KACC 19094</strain>
    </source>
</reference>
<gene>
    <name evidence="4" type="ORF">PQ457_15845</name>
</gene>
<keyword evidence="1 4" id="KW-0808">Transferase</keyword>
<dbReference type="GO" id="GO:0016757">
    <property type="term" value="F:glycosyltransferase activity"/>
    <property type="evidence" value="ECO:0007669"/>
    <property type="project" value="UniProtKB-KW"/>
</dbReference>
<sequence>MAFELGDLLCFWPFARGRARPWVRAGNASRDKGDWACAAANYRRATQIEPGRRAIWVQLGHMEKEAGAVPQALEAYRQASYLPANDGDAPFHLGLLARALGDMETARTAFDQALLENHLHQDAGRERLALAHLPSALSANARERAAMLCGQEQDRMNAHGAASTILFDVSDLITYFRHARLPTGIQRVQIEIITEALKNQPYAQICTFIDGAGYWAAIPPELFQSLSSMAVTSGDSLDPEWLNLIETLTAVLTTALQPRFTKSMWFVNLGTSWQYRNYFLHLRDLQRRFAIRYVPFVHDLIPFMAPQFCVDEVVRDFHNWISGVFNHAFAFLTNSYSTQADLVKVAAHYGHRLNENRIAVIALDADFRHHNSLKLSSSKLARWDLSPERYALFVSTIEVRKNHLLALEGWKELIRCYGVKAVPDLVCVGRKGWLSDEVFRIIHDNPELASKVKILSDISDDILSLLYHNCCFTIYPSHYEGWGLPVTESLCYGKVPVVSRCSSLPEAGGDFALYIEPSDVSDFFSAVESLWFDEEIRKSLEQRIVKQFKPRNWKDIAEEVSQALLKFEHALPKAVTAYCPSIRPGTLYRLARLQTTPPVPHAADGEGLRFGKAWEDPDDEGCPIKPEGAEVMAIVEAGESALWLCLRLEGTTDHGLEGQIVMNGQSKSFALKAREKRWFALPIEPGQLYFSIKDTANSAICSLRLSYLMVVEALPQNAADLGHRLINAEP</sequence>
<dbReference type="Proteomes" id="UP001218231">
    <property type="component" value="Chromosome"/>
</dbReference>
<proteinExistence type="predicted"/>
<evidence type="ECO:0000256" key="2">
    <source>
        <dbReference type="PROSITE-ProRule" id="PRU00339"/>
    </source>
</evidence>
<keyword evidence="4" id="KW-0328">Glycosyltransferase</keyword>
<organism evidence="4 5">
    <name type="scientific">Novosphingobium humi</name>
    <dbReference type="NCBI Taxonomy" id="2282397"/>
    <lineage>
        <taxon>Bacteria</taxon>
        <taxon>Pseudomonadati</taxon>
        <taxon>Pseudomonadota</taxon>
        <taxon>Alphaproteobacteria</taxon>
        <taxon>Sphingomonadales</taxon>
        <taxon>Sphingomonadaceae</taxon>
        <taxon>Novosphingobium</taxon>
    </lineage>
</organism>